<keyword evidence="2" id="KW-1133">Transmembrane helix</keyword>
<dbReference type="HOGENOM" id="CLU_477039_0_0_2"/>
<dbReference type="OrthoDB" id="342178at2157"/>
<protein>
    <submittedName>
        <fullName evidence="3">Uncharacterized protein</fullName>
    </submittedName>
</protein>
<keyword evidence="2" id="KW-0472">Membrane</keyword>
<dbReference type="Proteomes" id="UP000007954">
    <property type="component" value="Chromosome"/>
</dbReference>
<dbReference type="AlphaFoldDB" id="G0LK73"/>
<proteinExistence type="predicted"/>
<dbReference type="EMBL" id="FR746099">
    <property type="protein sequence ID" value="CCC39499.1"/>
    <property type="molecule type" value="Genomic_DNA"/>
</dbReference>
<feature type="transmembrane region" description="Helical" evidence="2">
    <location>
        <begin position="31"/>
        <end position="54"/>
    </location>
</feature>
<feature type="compositionally biased region" description="Polar residues" evidence="1">
    <location>
        <begin position="130"/>
        <end position="143"/>
    </location>
</feature>
<reference evidence="3 4" key="1">
    <citation type="journal article" date="2011" name="PLoS ONE">
        <title>Haloquadratum walsbyi: limited diversity in a global pond.</title>
        <authorList>
            <person name="Dyall-Smith M."/>
            <person name="Pfeiffer F."/>
            <person name="Klee K."/>
            <person name="Palm P."/>
            <person name="Gross K."/>
            <person name="Schuster S.C."/>
            <person name="Rampp M."/>
            <person name="Oesterhelt D."/>
        </authorList>
    </citation>
    <scope>NUCLEOTIDE SEQUENCE [LARGE SCALE GENOMIC DNA]</scope>
    <source>
        <strain evidence="4">DSM 16854 / JCM 12705 / C23</strain>
    </source>
</reference>
<evidence type="ECO:0000256" key="1">
    <source>
        <dbReference type="SAM" id="MobiDB-lite"/>
    </source>
</evidence>
<evidence type="ECO:0000313" key="4">
    <source>
        <dbReference type="Proteomes" id="UP000007954"/>
    </source>
</evidence>
<name>G0LK73_HALWC</name>
<evidence type="ECO:0000256" key="2">
    <source>
        <dbReference type="SAM" id="Phobius"/>
    </source>
</evidence>
<feature type="compositionally biased region" description="Polar residues" evidence="1">
    <location>
        <begin position="153"/>
        <end position="162"/>
    </location>
</feature>
<evidence type="ECO:0000313" key="3">
    <source>
        <dbReference type="EMBL" id="CCC39499.1"/>
    </source>
</evidence>
<dbReference type="KEGG" id="hwc:Hqrw_1555"/>
<sequence length="571" mass="60969">MMNILVDAGVASGKGVVVVINILNDFGVENIALFAGSAVISLFLGGVIGFIIGIRTQGDSGSETIEPTEATESIGKINHDPAVFIDAINKIVAEARLIEREIVDQNANPSTQATAILRAADQNKLIPPTASGSDASPGGQETTGSHDDVSVVMSDTNTTSGENTHTKMTEGTETTNKTVSALLANAAETASARTDPQTDTANRLLRYLEATNNTAERRLTDTLTTAVERIERDAETHQALSTVRPHVEPEQLAQTLQQKGVKIDGDAGSAITIIGERLADVVTDRDECHSTQASMVTSIEKICNAVREQAGESVSADPNTNPDLALDEITTALTNEEVAFTTALTDINTVIERAAISPQSSRSQSLIDVIRADDVAASRYAETLQSAVTVIDEAAVTADRLEGVETDSVAELAGSLVTEFQKTDAAIGKILADRAAELESTVSQAGPADRVSVYAARQELRFYDRTLCPELQSPTGESSGLSVQTLAEEIESRRSTLRTEYPSEYPTHDHSIPIHFLELVSSLQEAADDARAAGNTDRAIGYLQAADETLDWVMELYERQAYSVLLEQLRG</sequence>
<dbReference type="RefSeq" id="WP_014555345.1">
    <property type="nucleotide sequence ID" value="NC_017459.1"/>
</dbReference>
<gene>
    <name evidence="3" type="ordered locus">Hqrw_1555</name>
</gene>
<accession>G0LK73</accession>
<organism evidence="3 4">
    <name type="scientific">Haloquadratum walsbyi (strain DSM 16854 / JCM 12705 / C23)</name>
    <dbReference type="NCBI Taxonomy" id="768065"/>
    <lineage>
        <taxon>Archaea</taxon>
        <taxon>Methanobacteriati</taxon>
        <taxon>Methanobacteriota</taxon>
        <taxon>Stenosarchaea group</taxon>
        <taxon>Halobacteria</taxon>
        <taxon>Halobacteriales</taxon>
        <taxon>Haloferacaceae</taxon>
        <taxon>Haloquadratum</taxon>
    </lineage>
</organism>
<dbReference type="GeneID" id="12446229"/>
<keyword evidence="2" id="KW-0812">Transmembrane</keyword>
<feature type="region of interest" description="Disordered" evidence="1">
    <location>
        <begin position="125"/>
        <end position="170"/>
    </location>
</feature>